<dbReference type="Pfam" id="PF20416">
    <property type="entry name" value="UTP20"/>
    <property type="match status" value="1"/>
</dbReference>
<feature type="domain" description="U3 small nucleolar RNA-associated protein 20" evidence="3">
    <location>
        <begin position="720"/>
        <end position="938"/>
    </location>
</feature>
<dbReference type="PANTHER" id="PTHR17695">
    <property type="entry name" value="SMALL SUBUNIT PROCESSOME COMPONENT 20 HOMOLOG"/>
    <property type="match status" value="1"/>
</dbReference>
<dbReference type="InterPro" id="IPR052575">
    <property type="entry name" value="SSU_processome_comp_20"/>
</dbReference>
<dbReference type="GO" id="GO:0032040">
    <property type="term" value="C:small-subunit processome"/>
    <property type="evidence" value="ECO:0007669"/>
    <property type="project" value="TreeGrafter"/>
</dbReference>
<dbReference type="InterPro" id="IPR016024">
    <property type="entry name" value="ARM-type_fold"/>
</dbReference>
<dbReference type="EMBL" id="CAKKLH010000336">
    <property type="protein sequence ID" value="CAH0113141.1"/>
    <property type="molecule type" value="Genomic_DNA"/>
</dbReference>
<organism evidence="5 6">
    <name type="scientific">Daphnia galeata</name>
    <dbReference type="NCBI Taxonomy" id="27404"/>
    <lineage>
        <taxon>Eukaryota</taxon>
        <taxon>Metazoa</taxon>
        <taxon>Ecdysozoa</taxon>
        <taxon>Arthropoda</taxon>
        <taxon>Crustacea</taxon>
        <taxon>Branchiopoda</taxon>
        <taxon>Diplostraca</taxon>
        <taxon>Cladocera</taxon>
        <taxon>Anomopoda</taxon>
        <taxon>Daphniidae</taxon>
        <taxon>Daphnia</taxon>
    </lineage>
</organism>
<dbReference type="OrthoDB" id="6381809at2759"/>
<evidence type="ECO:0000259" key="2">
    <source>
        <dbReference type="Pfam" id="PF07539"/>
    </source>
</evidence>
<dbReference type="InterPro" id="IPR011989">
    <property type="entry name" value="ARM-like"/>
</dbReference>
<evidence type="ECO:0000313" key="5">
    <source>
        <dbReference type="EMBL" id="CAH0113141.1"/>
    </source>
</evidence>
<reference evidence="5" key="1">
    <citation type="submission" date="2021-11" db="EMBL/GenBank/DDBJ databases">
        <authorList>
            <person name="Schell T."/>
        </authorList>
    </citation>
    <scope>NUCLEOTIDE SEQUENCE</scope>
    <source>
        <strain evidence="5">M5</strain>
    </source>
</reference>
<name>A0A8J2S1R0_9CRUS</name>
<dbReference type="Gene3D" id="1.25.10.10">
    <property type="entry name" value="Leucine-rich Repeat Variant"/>
    <property type="match status" value="2"/>
</dbReference>
<keyword evidence="6" id="KW-1185">Reference proteome</keyword>
<evidence type="ECO:0000259" key="3">
    <source>
        <dbReference type="Pfam" id="PF20416"/>
    </source>
</evidence>
<protein>
    <submittedName>
        <fullName evidence="5">Uncharacterized protein</fullName>
    </submittedName>
</protein>
<feature type="domain" description="U3 small nucleolar RNA-associated protein 20 N-terminal" evidence="2">
    <location>
        <begin position="2"/>
        <end position="442"/>
    </location>
</feature>
<evidence type="ECO:0000313" key="6">
    <source>
        <dbReference type="Proteomes" id="UP000789390"/>
    </source>
</evidence>
<accession>A0A8J2S1R0</accession>
<feature type="region of interest" description="Disordered" evidence="1">
    <location>
        <begin position="637"/>
        <end position="675"/>
    </location>
</feature>
<evidence type="ECO:0000256" key="1">
    <source>
        <dbReference type="SAM" id="MobiDB-lite"/>
    </source>
</evidence>
<dbReference type="GO" id="GO:0030686">
    <property type="term" value="C:90S preribosome"/>
    <property type="evidence" value="ECO:0007669"/>
    <property type="project" value="TreeGrafter"/>
</dbReference>
<dbReference type="SUPFAM" id="SSF48371">
    <property type="entry name" value="ARM repeat"/>
    <property type="match status" value="1"/>
</dbReference>
<gene>
    <name evidence="5" type="ORF">DGAL_LOCUS16943</name>
</gene>
<feature type="domain" description="U3 small nucleolar RNA-associated protein 20 C-terminal" evidence="4">
    <location>
        <begin position="1300"/>
        <end position="1642"/>
    </location>
</feature>
<evidence type="ECO:0000259" key="4">
    <source>
        <dbReference type="Pfam" id="PF23099"/>
    </source>
</evidence>
<dbReference type="InterPro" id="IPR046523">
    <property type="entry name" value="UTP20_dom"/>
</dbReference>
<comment type="caution">
    <text evidence="5">The sequence shown here is derived from an EMBL/GenBank/DDBJ whole genome shotgun (WGS) entry which is preliminary data.</text>
</comment>
<dbReference type="Pfam" id="PF07539">
    <property type="entry name" value="UTP20_N"/>
    <property type="match status" value="1"/>
</dbReference>
<dbReference type="InterPro" id="IPR011430">
    <property type="entry name" value="UTP20_N"/>
</dbReference>
<dbReference type="InterPro" id="IPR057525">
    <property type="entry name" value="UTP20_C"/>
</dbReference>
<proteinExistence type="predicted"/>
<sequence>MGTIFSKLGNIMNSTLPKLLHMLLNISAHIMGMLDKRNEVEARHITQLKNLRTIGWQRITQFFKKFERYPWTSAEIEAVFHVYIWPQLEMLSDQAFSGPTPMLRLFQVWSENPRYFVLFGKAHPERPELTVLQPMLALLSGGKAVTVVCSFLMDIVDKLVTSADYGTVGDEEDDEKEEPIFIKPAFSVKPEQSNAMQVNDVDEESKPNYGSQLLIPHMSAVLVYLRKFITLGLNGRDLNVLMRISEYVKEPELSTELARMIIPAIKVAVNRNRSSSNLEEKLLRYLSTLANLVQTAINPREFIGALSTLFGTIEGRNVRQGLCKVMEAICERDSSQGPLGELVSSMNRWDPQRLEEPDYTHRLKTHKEINVVLETGTPSFEWAALTLYNSFIFIRTEADSSLIDNASLTLQMMTSAFERWKFGKNMLNDHFIPQLRLLIRSPKETVRHEGVSILSKAVSNCGSMNTSLNSLRKIRKEGDVEVDFFENCRHLQTHRRSRALLRLSGLLKQDKTCINGETITQYLLPLASCYLFNEEYAKHNHLIDAALECLQAIARCLSWHNYEKLLRFYLSNMTREIEYQKQAVKAVVAILNAFHFDLKNSKFKSYYAAKAVAADKSTVQPSVPTLPEANVISEESSVVPTVDDGVTPSTEDESANLPDVSSELPEMAPEAEDKSTLNDSMATKIHSIISQQLLPELNAILTARSSREKQHKAVKDHYPEDDEILRVPIALALVNLLKNLPSGTLERSLPGMFSKVCTFLKSRCNSVRETARDTLIEMVISLGPECLSALMDAASPILQRGYQVHVYIFTMHALLAKLGEIGQLKPGSLDAVVYPLTELCKKELYGDTADEKEVDKIVSKLKEAKGVKAFNTLQIIAKNVSQSYLLRLIVPFKDILASTKSSKMTKKVEECLHNVALGLAANSGLSIAPLLIFIHGVISLSIPELRLPVQRVQQDPNMTASGRPLRTDSLILAPVPKRKVAAAALPSVTAASKSAYIINSHFVVEFGLLIFSLILKREKCHENASTSVIPMLDPIVPIVYNNLDDPHSKLVALSLRCICTLLRVPLPSINEYAPKISTSIFGLLHKYAGSTAGENLEMVQTAFKAISILVRHVATHTIDTDQLRVLLMYSEQALFDPKQQSIAFGVLKAIVKRKMTLEELPDVMLRVAELSVKAEAVPVRVQSRKVVLQYMVDYPLGKKLIRYVEFFVKQLDYEKESGRLSAIEFLVSVFNTFPKNFLSQQSTFFLVTMSPYLINETSTSCVKAVAAAIRILIERLNTPTATTLFEIGLAWLKEENLSHKRLAVQLCGIFVAAEKSAFEFRMKVLLPDIVELLDQTHSDSDGREDRESDLLLIQTLYTIIKMTQHCPAGFQNEDNSDISEKMWGKIIHHLVHPHLWIRTLSSRLVGTLLGWHKPDELAAYVAKPSGEVTRGYFYCDEISKRLRSLARDLVAQMQSDLLDNQLADQVIKNLVFIGKVANRIPVSEECEEASKIKAPTLAWLTSKLRREVNAEVVLRPTCPIKRLAVFKWIAAVAVDLNQVAGKEGLGTVLKFFVSPLTRDINDDGSPKEVKDLAQEVSELIKGLVGTEMYSEAVVAANRVLAVRRRDRQAVRKADSVVRPEKAAQLRIKKHFAKRVAKKVKIARLKGVKPKLKNLAMRKKTVK</sequence>
<dbReference type="PANTHER" id="PTHR17695:SF11">
    <property type="entry name" value="SMALL SUBUNIT PROCESSOME COMPONENT 20 HOMOLOG"/>
    <property type="match status" value="1"/>
</dbReference>
<dbReference type="Pfam" id="PF23099">
    <property type="entry name" value="UTP20_C"/>
    <property type="match status" value="1"/>
</dbReference>
<dbReference type="Proteomes" id="UP000789390">
    <property type="component" value="Unassembled WGS sequence"/>
</dbReference>